<proteinExistence type="predicted"/>
<accession>A0A7C6EBW8</accession>
<protein>
    <submittedName>
        <fullName evidence="2">Uncharacterized protein</fullName>
    </submittedName>
</protein>
<evidence type="ECO:0000256" key="1">
    <source>
        <dbReference type="SAM" id="Coils"/>
    </source>
</evidence>
<evidence type="ECO:0000313" key="2">
    <source>
        <dbReference type="EMBL" id="HHS52955.1"/>
    </source>
</evidence>
<feature type="coiled-coil region" evidence="1">
    <location>
        <begin position="59"/>
        <end position="86"/>
    </location>
</feature>
<sequence length="242" mass="27460">MSFNIINLTGDTRVALQSLRDMPRQLGDLLERLQYENIQVNLDPNLSVGGKTKKINQITAQYMAEVDKLEERAKLFKADLERWINERLSKPTGEPSEELLNEIRLDKAWRRLVKIFDSVQERGALIRTLNEVISDAIKNDDKIVLDVLDEELPFYFQARNLSISPTLTEQIRAARIAHSNPAERQALALREELGTGFPRLTLIFGEVRRAIQSRATVAVLPGWDSTEQISLNLPADPAGMGW</sequence>
<dbReference type="EMBL" id="DTLI01000213">
    <property type="protein sequence ID" value="HHS52955.1"/>
    <property type="molecule type" value="Genomic_DNA"/>
</dbReference>
<comment type="caution">
    <text evidence="2">The sequence shown here is derived from an EMBL/GenBank/DDBJ whole genome shotgun (WGS) entry which is preliminary data.</text>
</comment>
<name>A0A7C6EBW8_UNCW3</name>
<reference evidence="2" key="1">
    <citation type="journal article" date="2020" name="mSystems">
        <title>Genome- and Community-Level Interaction Insights into Carbon Utilization and Element Cycling Functions of Hydrothermarchaeota in Hydrothermal Sediment.</title>
        <authorList>
            <person name="Zhou Z."/>
            <person name="Liu Y."/>
            <person name="Xu W."/>
            <person name="Pan J."/>
            <person name="Luo Z.H."/>
            <person name="Li M."/>
        </authorList>
    </citation>
    <scope>NUCLEOTIDE SEQUENCE [LARGE SCALE GENOMIC DNA]</scope>
    <source>
        <strain evidence="2">SpSt-876</strain>
    </source>
</reference>
<organism evidence="2">
    <name type="scientific">candidate division WOR-3 bacterium</name>
    <dbReference type="NCBI Taxonomy" id="2052148"/>
    <lineage>
        <taxon>Bacteria</taxon>
        <taxon>Bacteria division WOR-3</taxon>
    </lineage>
</organism>
<keyword evidence="1" id="KW-0175">Coiled coil</keyword>
<dbReference type="AlphaFoldDB" id="A0A7C6EBW8"/>
<gene>
    <name evidence="2" type="ORF">ENW73_08910</name>
</gene>